<gene>
    <name evidence="2" type="ORF">KR76_04135</name>
</gene>
<accession>A0A0A1DFV1</accession>
<evidence type="ECO:0000256" key="1">
    <source>
        <dbReference type="SAM" id="Phobius"/>
    </source>
</evidence>
<keyword evidence="1" id="KW-0472">Membrane</keyword>
<name>A0A0A1DFV1_NOCSI</name>
<evidence type="ECO:0000313" key="2">
    <source>
        <dbReference type="EMBL" id="AIY16149.3"/>
    </source>
</evidence>
<organism evidence="2 3">
    <name type="scientific">Nocardioides simplex</name>
    <name type="common">Arthrobacter simplex</name>
    <dbReference type="NCBI Taxonomy" id="2045"/>
    <lineage>
        <taxon>Bacteria</taxon>
        <taxon>Bacillati</taxon>
        <taxon>Actinomycetota</taxon>
        <taxon>Actinomycetes</taxon>
        <taxon>Propionibacteriales</taxon>
        <taxon>Nocardioidaceae</taxon>
        <taxon>Pimelobacter</taxon>
    </lineage>
</organism>
<proteinExistence type="predicted"/>
<keyword evidence="1" id="KW-0812">Transmembrane</keyword>
<dbReference type="KEGG" id="psim:KR76_04135"/>
<dbReference type="Proteomes" id="UP000030300">
    <property type="component" value="Chromosome"/>
</dbReference>
<dbReference type="STRING" id="2045.KR76_04135"/>
<evidence type="ECO:0000313" key="3">
    <source>
        <dbReference type="Proteomes" id="UP000030300"/>
    </source>
</evidence>
<keyword evidence="1" id="KW-1133">Transmembrane helix</keyword>
<feature type="transmembrane region" description="Helical" evidence="1">
    <location>
        <begin position="38"/>
        <end position="56"/>
    </location>
</feature>
<dbReference type="EMBL" id="CP009896">
    <property type="protein sequence ID" value="AIY16149.3"/>
    <property type="molecule type" value="Genomic_DNA"/>
</dbReference>
<sequence length="61" mass="6498">MSSLAACGTAATMADIPDNTPTRARLNPRHRWPEVVAYRLGTGMVSMLTAAAWIIGEGDKP</sequence>
<keyword evidence="3" id="KW-1185">Reference proteome</keyword>
<dbReference type="AlphaFoldDB" id="A0A0A1DFV1"/>
<protein>
    <submittedName>
        <fullName evidence="2">Uncharacterized protein</fullName>
    </submittedName>
</protein>
<reference evidence="2 3" key="1">
    <citation type="journal article" date="2015" name="Genome Announc.">
        <title>Complete Genome Sequence of Steroid-Transforming Nocardioides simplex VKM Ac-2033D.</title>
        <authorList>
            <person name="Shtratnikova V.Y."/>
            <person name="Schelkunov M.I."/>
            <person name="Pekov Y.A."/>
            <person name="Fokina V.V."/>
            <person name="Logacheva M.D."/>
            <person name="Sokolov S.L."/>
            <person name="Bragin E.Y."/>
            <person name="Ashapkin V.V."/>
            <person name="Donova M.V."/>
        </authorList>
    </citation>
    <scope>NUCLEOTIDE SEQUENCE [LARGE SCALE GENOMIC DNA]</scope>
    <source>
        <strain evidence="2 3">VKM Ac-2033D</strain>
    </source>
</reference>